<protein>
    <submittedName>
        <fullName evidence="1">Uncharacterized protein</fullName>
    </submittedName>
</protein>
<reference evidence="1" key="1">
    <citation type="journal article" date="2021" name="Proc. Natl. Acad. Sci. U.S.A.">
        <title>A Catalog of Tens of Thousands of Viruses from Human Metagenomes Reveals Hidden Associations with Chronic Diseases.</title>
        <authorList>
            <person name="Tisza M.J."/>
            <person name="Buck C.B."/>
        </authorList>
    </citation>
    <scope>NUCLEOTIDE SEQUENCE</scope>
    <source>
        <strain evidence="1">Ctv4j104</strain>
    </source>
</reference>
<accession>A0A8S5M9V8</accession>
<proteinExistence type="predicted"/>
<evidence type="ECO:0000313" key="1">
    <source>
        <dbReference type="EMBL" id="DAD79004.1"/>
    </source>
</evidence>
<dbReference type="EMBL" id="BK014855">
    <property type="protein sequence ID" value="DAD79004.1"/>
    <property type="molecule type" value="Genomic_DNA"/>
</dbReference>
<sequence length="73" mass="8762">MNKDDIKIIRARRDVECFPVVNRGKLWYESLTQDQAIELRSWYYAWLNAPETGVIPQPPCWLDQKLEREEILL</sequence>
<name>A0A8S5M9V8_9CAUD</name>
<organism evidence="1">
    <name type="scientific">Siphoviridae sp. ctv4j104</name>
    <dbReference type="NCBI Taxonomy" id="2826510"/>
    <lineage>
        <taxon>Viruses</taxon>
        <taxon>Duplodnaviria</taxon>
        <taxon>Heunggongvirae</taxon>
        <taxon>Uroviricota</taxon>
        <taxon>Caudoviricetes</taxon>
    </lineage>
</organism>